<dbReference type="PROSITE" id="PS00455">
    <property type="entry name" value="AMP_BINDING"/>
    <property type="match status" value="1"/>
</dbReference>
<dbReference type="InterPro" id="IPR009081">
    <property type="entry name" value="PP-bd_ACP"/>
</dbReference>
<feature type="domain" description="Carrier" evidence="4">
    <location>
        <begin position="1534"/>
        <end position="1608"/>
    </location>
</feature>
<dbReference type="InterPro" id="IPR045851">
    <property type="entry name" value="AMP-bd_C_sf"/>
</dbReference>
<comment type="caution">
    <text evidence="5">The sequence shown here is derived from an EMBL/GenBank/DDBJ whole genome shotgun (WGS) entry which is preliminary data.</text>
</comment>
<dbReference type="Gene3D" id="3.30.300.30">
    <property type="match status" value="1"/>
</dbReference>
<dbReference type="Gene3D" id="3.40.50.12780">
    <property type="entry name" value="N-terminal domain of ligase-like"/>
    <property type="match status" value="1"/>
</dbReference>
<dbReference type="SMART" id="SM00823">
    <property type="entry name" value="PKS_PP"/>
    <property type="match status" value="3"/>
</dbReference>
<dbReference type="InterPro" id="IPR006162">
    <property type="entry name" value="Ppantetheine_attach_site"/>
</dbReference>
<dbReference type="InterPro" id="IPR020806">
    <property type="entry name" value="PKS_PP-bd"/>
</dbReference>
<dbReference type="InterPro" id="IPR020845">
    <property type="entry name" value="AMP-binding_CS"/>
</dbReference>
<dbReference type="PROSITE" id="PS50075">
    <property type="entry name" value="CARRIER"/>
    <property type="match status" value="3"/>
</dbReference>
<proteinExistence type="predicted"/>
<keyword evidence="2" id="KW-0596">Phosphopantetheine</keyword>
<evidence type="ECO:0000259" key="4">
    <source>
        <dbReference type="PROSITE" id="PS50075"/>
    </source>
</evidence>
<evidence type="ECO:0000313" key="5">
    <source>
        <dbReference type="EMBL" id="GAA1514696.1"/>
    </source>
</evidence>
<accession>A0ABN2AA38</accession>
<dbReference type="SUPFAM" id="SSF47336">
    <property type="entry name" value="ACP-like"/>
    <property type="match status" value="3"/>
</dbReference>
<organism evidence="5 6">
    <name type="scientific">Nocardioides humi</name>
    <dbReference type="NCBI Taxonomy" id="449461"/>
    <lineage>
        <taxon>Bacteria</taxon>
        <taxon>Bacillati</taxon>
        <taxon>Actinomycetota</taxon>
        <taxon>Actinomycetes</taxon>
        <taxon>Propionibacteriales</taxon>
        <taxon>Nocardioidaceae</taxon>
        <taxon>Nocardioides</taxon>
    </lineage>
</organism>
<dbReference type="Pfam" id="PF00668">
    <property type="entry name" value="Condensation"/>
    <property type="match status" value="4"/>
</dbReference>
<dbReference type="SUPFAM" id="SSF56801">
    <property type="entry name" value="Acetyl-CoA synthetase-like"/>
    <property type="match status" value="1"/>
</dbReference>
<gene>
    <name evidence="5" type="ORF">GCM10009788_18870</name>
</gene>
<dbReference type="InterPro" id="IPR023213">
    <property type="entry name" value="CAT-like_dom_sf"/>
</dbReference>
<dbReference type="InterPro" id="IPR042099">
    <property type="entry name" value="ANL_N_sf"/>
</dbReference>
<feature type="domain" description="Carrier" evidence="4">
    <location>
        <begin position="972"/>
        <end position="1045"/>
    </location>
</feature>
<dbReference type="PROSITE" id="PS00012">
    <property type="entry name" value="PHOSPHOPANTETHEINE"/>
    <property type="match status" value="2"/>
</dbReference>
<reference evidence="5 6" key="1">
    <citation type="journal article" date="2019" name="Int. J. Syst. Evol. Microbiol.">
        <title>The Global Catalogue of Microorganisms (GCM) 10K type strain sequencing project: providing services to taxonomists for standard genome sequencing and annotation.</title>
        <authorList>
            <consortium name="The Broad Institute Genomics Platform"/>
            <consortium name="The Broad Institute Genome Sequencing Center for Infectious Disease"/>
            <person name="Wu L."/>
            <person name="Ma J."/>
        </authorList>
    </citation>
    <scope>NUCLEOTIDE SEQUENCE [LARGE SCALE GENOMIC DNA]</scope>
    <source>
        <strain evidence="5 6">JCM 14942</strain>
    </source>
</reference>
<dbReference type="EMBL" id="BAAAOR010000014">
    <property type="protein sequence ID" value="GAA1514696.1"/>
    <property type="molecule type" value="Genomic_DNA"/>
</dbReference>
<feature type="domain" description="Carrier" evidence="4">
    <location>
        <begin position="2497"/>
        <end position="2571"/>
    </location>
</feature>
<protein>
    <recommendedName>
        <fullName evidence="4">Carrier domain-containing protein</fullName>
    </recommendedName>
</protein>
<evidence type="ECO:0000256" key="3">
    <source>
        <dbReference type="ARBA" id="ARBA00022553"/>
    </source>
</evidence>
<dbReference type="Gene3D" id="3.30.559.10">
    <property type="entry name" value="Chloramphenicol acetyltransferase-like domain"/>
    <property type="match status" value="4"/>
</dbReference>
<dbReference type="InterPro" id="IPR025110">
    <property type="entry name" value="AMP-bd_C"/>
</dbReference>
<dbReference type="CDD" id="cd05930">
    <property type="entry name" value="A_NRPS"/>
    <property type="match status" value="1"/>
</dbReference>
<evidence type="ECO:0000256" key="2">
    <source>
        <dbReference type="ARBA" id="ARBA00022450"/>
    </source>
</evidence>
<dbReference type="InterPro" id="IPR036736">
    <property type="entry name" value="ACP-like_sf"/>
</dbReference>
<dbReference type="RefSeq" id="WP_344111873.1">
    <property type="nucleotide sequence ID" value="NZ_BAAAOR010000014.1"/>
</dbReference>
<dbReference type="Pfam" id="PF00501">
    <property type="entry name" value="AMP-binding"/>
    <property type="match status" value="1"/>
</dbReference>
<dbReference type="Gene3D" id="1.10.1200.10">
    <property type="entry name" value="ACP-like"/>
    <property type="match status" value="3"/>
</dbReference>
<dbReference type="InterPro" id="IPR001242">
    <property type="entry name" value="Condensation_dom"/>
</dbReference>
<dbReference type="Pfam" id="PF00550">
    <property type="entry name" value="PP-binding"/>
    <property type="match status" value="3"/>
</dbReference>
<dbReference type="PANTHER" id="PTHR45527">
    <property type="entry name" value="NONRIBOSOMAL PEPTIDE SYNTHETASE"/>
    <property type="match status" value="1"/>
</dbReference>
<dbReference type="PANTHER" id="PTHR45527:SF1">
    <property type="entry name" value="FATTY ACID SYNTHASE"/>
    <property type="match status" value="1"/>
</dbReference>
<keyword evidence="3" id="KW-0597">Phosphoprotein</keyword>
<dbReference type="SUPFAM" id="SSF52777">
    <property type="entry name" value="CoA-dependent acyltransferases"/>
    <property type="match status" value="8"/>
</dbReference>
<dbReference type="Proteomes" id="UP001500842">
    <property type="component" value="Unassembled WGS sequence"/>
</dbReference>
<evidence type="ECO:0000313" key="6">
    <source>
        <dbReference type="Proteomes" id="UP001500842"/>
    </source>
</evidence>
<comment type="cofactor">
    <cofactor evidence="1">
        <name>pantetheine 4'-phosphate</name>
        <dbReference type="ChEBI" id="CHEBI:47942"/>
    </cofactor>
</comment>
<sequence>MTQPLLWPVTPLQAGLVALAQLREPGEVDPYVGQSLLRIDGPADPAALERAVETLTEAHPNLRAGFGMDLDVDPVQFVADDVPVDLRVHPLAPGEDPRALAAAELAEPFDLGDPPLVRWLLLHDERPDEPSWLVLTAHHAVLDGWSMPLLVAALAEHHRAVLAGAPAPAAAADYSRFLAWVGAQPAAAADAHWAGRFGGLELTGTAPWLGRDLADATGESAPRRTSLRVDGDTVARLREQAAAVGTTPAAVARAAWGLTLDHLAGIAPGRGAAVFATTVSGRPEEVPDADVMIGLFADAVLTEVPATPGAPLADVVRAHHDDWLASLPYQHTGLRGCYRALGREELATSLFSFEAPREDVAHPLGGSSTFTLAATVDRSHYPLAVTVVAGPPGEPWLLDVEYDAARVATATADRAAGVLAGLLRAFADDPDRPLAEVDPLDDAERERIRSVSAPAADLEGGTPPPLLPDAYAATVAAHPGRVALVVGTRSLTFAELDAEVGAAAAEIHRTGGPGRQVLALCLPRDERMVVGILAGLVAGTAVLPIDPKAPDDRRAQLLESAGATLLWEEAGLQCLADPPAVPASEAEAAQRHQVASIVFTSGSTGAPKPVAVGHDALAHLLHRQAHDLYPAAEGPLRVAHTASFHFDAHWDAFLALLCGHELHVLDQDTFLDGHALAEYVARHRIDYLDFTPTVWSALLAGGLVDEAPLPRTCVVGGEAFPPALWTRMRELAKQSGARVVNLYGPTEACVDTLAAEVADHDAPVVGRAIGATSALVLDALLRPVPVGTWGELYLAGPQLALGYLGQSGRTAERFVARPDGAPGERMYRTGDLAMIDPDSGALRLGGRTDDQISLHGYRIEPGEIERVLLAHDEVAEAAVVAVEHPRLGKRLVGYVVPTASAAPDLTGLLATHCAATLARHLVPSRFVALDRLPLTSNGKLDKRALPLPQWGPSTPEVEELAQQASRDPGADPAALVAVRESLARALGTTADAIGEDDDFFALGGDSIAAIRVSGLLRRAGWQVRGQQVLSLRTPLAIAGAVVPVASATPSDGPGEGPTSGPALTSAQQAALASHVAEVRGCAVDAVLWLTPTQQGILLDSELALAAGSADPYRTTATLRIDATTALTRADVQAALDAWLVRHPNLAIGTWQHDLPEPVAFVPSERTVPLGVVAGGPDRVAAAEAAELARDTDFAAARLVGATWIDTGAPTSYLVVSMHHLLTDGWSLPILADDLADLLAAGPQQRAELAVEVRPGFAEHLRWVAGLREEQDAVAALWRTELAGLVPLRLPEQSGVAPALLVAGHADAATTARWRTVLAERGVTWAEAVQAAWALAWGAATGTDDVCFGLTGAGRSEEVAGAADMVGLFITTRPVRLATGAAGAAADTLLTSVRTSAERTDRAQHLGLGLAQRSAGGPLFDSLVVVENYPRPDADDDRPVAVVPLSGQDGTGYPVTLTVQPGDRLAWEVEGRHPELTTALLAGLEEAFEVALVALLDDATVPAPEFLSAPRLPVRPAPLAPPAAATAPVERPADAGAADALDAAARAAARVLGVDELAPDADFFAHGGDSIAAIALVGALRSAGLVVGVRAVFEGRTPAGIVALATTAARPASASGPGELPLTPALSWFVQHAEPARRQGFQQVLVLAVPADVTDQAWAEALDALAARHAGLRLALRGDRAEVLEHVPGTVLAGAGDDPVALTRRLAAGIDPEQGVVLRAGLVRSEDAEDTAQLVLVAHHIAVDAVSWRILTDDLRALVAGERLPEPGGIRDWAMAQHAAAPRLAERIDRWEAALPADALDLRTAPSARLGSVGEAAEVAVELTAEETDRFLAHTAAGTAPDHLLVAALAAAAGRTVVVEAEGHGRDLELPDAADPADTVGWLTATWPVPVTPAAHPAGTFAAAAAALDVTDGPEYGVLRHLLPEGRERLGAREDAHPPQVLVNYLGREALGTGPWQPSLDSAAVESALGLHDGLPASHPLELNAYVAGDRLVARWQVASGAAPAARALVDRWAEELRQLLACGPDELAATRTPYDAAGIGPDAITALLAEHPEVADVEALWPLTPVQRGMWFHAVTDEVDGYTSAVALDLHGPLDAGRLRRALDAVVARHPQLRLGVLPLADGAPVAVSRRDLRAAWRATEEPSLDDARRQELLTAHEREPFELTGPLLRAHLVRLDAEHHHLVLANHHLLLDGWSVPLLVRELLETYVADTAPSAVPDPRRTGLARLAAWQQAHPADAEAWRDRLSGAAPTLLAGPEAEPADAAVVRPLDEGWQAVEQAARAADVTVSTLVTTAWTVVLGALTGHDDVVTGTVVAGRPGDLPGADELLGMFVTTLPVRARWDAATTGAALLAQAGADAIGRLDAGPVALGDLHRVAGVPTLFDSLVVVENYPHDPDDQPASAAGLSVGAIEGVDATHYPLSLTMEPGESLRLEYAAGVLGEHAPAVLDAVVEAATVLVTELDRPVAELAAALRDRLAPVVATLPAATATGPAADGAVDPERLTDVRTAFATALGLADVAPDDDFFALGGDSIVAMRVVSALREHGLVVRPKALFSAPTPVGLAALVTTVTPAEPEPAPAPAAPGSLLDFDPTSALEDLLRNP</sequence>
<dbReference type="InterPro" id="IPR000873">
    <property type="entry name" value="AMP-dep_synth/lig_dom"/>
</dbReference>
<keyword evidence="6" id="KW-1185">Reference proteome</keyword>
<dbReference type="Pfam" id="PF13193">
    <property type="entry name" value="AMP-binding_C"/>
    <property type="match status" value="1"/>
</dbReference>
<name>A0ABN2AA38_9ACTN</name>
<dbReference type="Gene3D" id="3.30.559.30">
    <property type="entry name" value="Nonribosomal peptide synthetase, condensation domain"/>
    <property type="match status" value="4"/>
</dbReference>
<evidence type="ECO:0000256" key="1">
    <source>
        <dbReference type="ARBA" id="ARBA00001957"/>
    </source>
</evidence>